<dbReference type="InterPro" id="IPR002938">
    <property type="entry name" value="FAD-bd"/>
</dbReference>
<dbReference type="GO" id="GO:0070189">
    <property type="term" value="P:kynurenine metabolic process"/>
    <property type="evidence" value="ECO:0007669"/>
    <property type="project" value="TreeGrafter"/>
</dbReference>
<proteinExistence type="inferred from homology"/>
<dbReference type="OMA" id="REFMFIA"/>
<keyword evidence="9" id="KW-0496">Mitochondrion</keyword>
<dbReference type="GO" id="GO:0043420">
    <property type="term" value="P:anthranilate metabolic process"/>
    <property type="evidence" value="ECO:0007669"/>
    <property type="project" value="UniProtKB-UniRule"/>
</dbReference>
<dbReference type="GO" id="GO:0006569">
    <property type="term" value="P:L-tryptophan catabolic process"/>
    <property type="evidence" value="ECO:0007669"/>
    <property type="project" value="UniProtKB-UniRule"/>
</dbReference>
<keyword evidence="5 9" id="KW-0521">NADP</keyword>
<feature type="domain" description="FAD-binding" evidence="10">
    <location>
        <begin position="57"/>
        <end position="387"/>
    </location>
</feature>
<dbReference type="PANTHER" id="PTHR46028">
    <property type="entry name" value="KYNURENINE 3-MONOOXYGENASE"/>
    <property type="match status" value="1"/>
</dbReference>
<evidence type="ECO:0000256" key="1">
    <source>
        <dbReference type="ARBA" id="ARBA00001974"/>
    </source>
</evidence>
<evidence type="ECO:0000256" key="7">
    <source>
        <dbReference type="ARBA" id="ARBA00023033"/>
    </source>
</evidence>
<gene>
    <name evidence="11" type="primary">kmo</name>
    <name evidence="9" type="synonym">KMO</name>
    <name evidence="11" type="ORF">DFA_02548</name>
</gene>
<evidence type="ECO:0000256" key="5">
    <source>
        <dbReference type="ARBA" id="ARBA00022857"/>
    </source>
</evidence>
<dbReference type="GeneID" id="14870818"/>
<dbReference type="EMBL" id="GL883017">
    <property type="protein sequence ID" value="EGG18809.1"/>
    <property type="molecule type" value="Genomic_DNA"/>
</dbReference>
<dbReference type="STRING" id="1054147.F4PZP5"/>
<keyword evidence="7 9" id="KW-0503">Monooxygenase</keyword>
<evidence type="ECO:0000256" key="2">
    <source>
        <dbReference type="ARBA" id="ARBA00022630"/>
    </source>
</evidence>
<name>F4PZP5_CACFS</name>
<dbReference type="GO" id="GO:0034354">
    <property type="term" value="P:'de novo' NAD+ biosynthetic process from L-tryptophan"/>
    <property type="evidence" value="ECO:0007669"/>
    <property type="project" value="UniProtKB-UniRule"/>
</dbReference>
<keyword evidence="12" id="KW-1185">Reference proteome</keyword>
<comment type="cofactor">
    <cofactor evidence="1 9">
        <name>FAD</name>
        <dbReference type="ChEBI" id="CHEBI:57692"/>
    </cofactor>
</comment>
<evidence type="ECO:0000256" key="9">
    <source>
        <dbReference type="HAMAP-Rule" id="MF_03018"/>
    </source>
</evidence>
<comment type="catalytic activity">
    <reaction evidence="8 9">
        <text>L-kynurenine + NADPH + O2 + H(+) = 3-hydroxy-L-kynurenine + NADP(+) + H2O</text>
        <dbReference type="Rhea" id="RHEA:20545"/>
        <dbReference type="ChEBI" id="CHEBI:15377"/>
        <dbReference type="ChEBI" id="CHEBI:15378"/>
        <dbReference type="ChEBI" id="CHEBI:15379"/>
        <dbReference type="ChEBI" id="CHEBI:57783"/>
        <dbReference type="ChEBI" id="CHEBI:57959"/>
        <dbReference type="ChEBI" id="CHEBI:58125"/>
        <dbReference type="ChEBI" id="CHEBI:58349"/>
        <dbReference type="EC" id="1.14.13.9"/>
    </reaction>
</comment>
<comment type="subcellular location">
    <subcellularLocation>
        <location evidence="9">Mitochondrion</location>
    </subcellularLocation>
</comment>
<accession>F4PZP5</accession>
<evidence type="ECO:0000256" key="3">
    <source>
        <dbReference type="ARBA" id="ARBA00022642"/>
    </source>
</evidence>
<keyword evidence="3 9" id="KW-0662">Pyridine nucleotide biosynthesis</keyword>
<sequence>MKFKGVGLESTLILIHRITPPMSFCFKYLFKTFTKTTTTITRRITTTTKMIDNEQNKIAIIGAGLAGCAMAVLLAKQGFNNIDVFEKRPLDVSKNQQRARSINLALSARGIATLQEAGVMEDTEKIAIPMKGRMIHTLEGASNYQAYSSDTSKHLYSISRQLLNERLRTHAMQCRGLNFYFDKQIRNLDLKRGQFQSVDNATGETLSHGAATVIGADGAFSAVRQSMTKLDRQEYSQSFLEHGYKELSIPAGPNGTHLLEKNCLHIWPRRSFMMIALPNIDGSFTCTLFFAFDGEEEKEESFAKLGNDPKKIDQFFRDFFPDAHKIMPTLVEDFIENPTSSLVTVKTSPWHVDGKAVLVGDAAHAIVPFYGQGMNAAFEDCLDLYHCIKDFANKHEHHQDVTTGHDQVKIDTNLWKKAYQLYQLHRKANSDAIAEMAVENFYEMRDHVADPIFLFKKKLEHLLEDTYPGRYISRYELISFSCVPYADAQRIGIINQQILSNLVNPNDLDLSKIDLKLADKLIKELLNK</sequence>
<comment type="similarity">
    <text evidence="9">Belongs to the aromatic-ring hydroxylase family. KMO subfamily.</text>
</comment>
<dbReference type="Pfam" id="PF01494">
    <property type="entry name" value="FAD_binding_3"/>
    <property type="match status" value="1"/>
</dbReference>
<dbReference type="GO" id="GO:0019805">
    <property type="term" value="P:quinolinate biosynthetic process"/>
    <property type="evidence" value="ECO:0007669"/>
    <property type="project" value="UniProtKB-UniRule"/>
</dbReference>
<dbReference type="KEGG" id="dfa:DFA_02548"/>
<dbReference type="GO" id="GO:0004502">
    <property type="term" value="F:kynurenine 3-monooxygenase activity"/>
    <property type="evidence" value="ECO:0007669"/>
    <property type="project" value="UniProtKB-UniRule"/>
</dbReference>
<evidence type="ECO:0000256" key="6">
    <source>
        <dbReference type="ARBA" id="ARBA00023002"/>
    </source>
</evidence>
<dbReference type="PRINTS" id="PR00420">
    <property type="entry name" value="RNGMNOXGNASE"/>
</dbReference>
<dbReference type="Gene3D" id="3.50.50.60">
    <property type="entry name" value="FAD/NAD(P)-binding domain"/>
    <property type="match status" value="1"/>
</dbReference>
<dbReference type="Proteomes" id="UP000007797">
    <property type="component" value="Unassembled WGS sequence"/>
</dbReference>
<dbReference type="RefSeq" id="XP_004357271.1">
    <property type="nucleotide sequence ID" value="XM_004357215.1"/>
</dbReference>
<dbReference type="OrthoDB" id="10053569at2759"/>
<dbReference type="PANTHER" id="PTHR46028:SF2">
    <property type="entry name" value="KYNURENINE 3-MONOOXYGENASE"/>
    <property type="match status" value="1"/>
</dbReference>
<evidence type="ECO:0000256" key="4">
    <source>
        <dbReference type="ARBA" id="ARBA00022827"/>
    </source>
</evidence>
<dbReference type="GO" id="GO:0005741">
    <property type="term" value="C:mitochondrial outer membrane"/>
    <property type="evidence" value="ECO:0007669"/>
    <property type="project" value="TreeGrafter"/>
</dbReference>
<keyword evidence="6 9" id="KW-0560">Oxidoreductase</keyword>
<dbReference type="UniPathway" id="UPA00253">
    <property type="reaction ID" value="UER00328"/>
</dbReference>
<keyword evidence="2 9" id="KW-0285">Flavoprotein</keyword>
<dbReference type="InterPro" id="IPR027545">
    <property type="entry name" value="Kynurenine_monooxygenase"/>
</dbReference>
<dbReference type="AlphaFoldDB" id="F4PZP5"/>
<dbReference type="InterPro" id="IPR036188">
    <property type="entry name" value="FAD/NAD-bd_sf"/>
</dbReference>
<dbReference type="HAMAP" id="MF_01971">
    <property type="entry name" value="Kynurenine_monooxygenase"/>
    <property type="match status" value="1"/>
</dbReference>
<reference evidence="12" key="1">
    <citation type="journal article" date="2011" name="Genome Res.">
        <title>Phylogeny-wide analysis of social amoeba genomes highlights ancient origins for complex intercellular communication.</title>
        <authorList>
            <person name="Heidel A.J."/>
            <person name="Lawal H.M."/>
            <person name="Felder M."/>
            <person name="Schilde C."/>
            <person name="Helps N.R."/>
            <person name="Tunggal B."/>
            <person name="Rivero F."/>
            <person name="John U."/>
            <person name="Schleicher M."/>
            <person name="Eichinger L."/>
            <person name="Platzer M."/>
            <person name="Noegel A.A."/>
            <person name="Schaap P."/>
            <person name="Gloeckner G."/>
        </authorList>
    </citation>
    <scope>NUCLEOTIDE SEQUENCE [LARGE SCALE GENOMIC DNA]</scope>
    <source>
        <strain evidence="12">SH3</strain>
    </source>
</reference>
<organism evidence="11 12">
    <name type="scientific">Cavenderia fasciculata</name>
    <name type="common">Slime mold</name>
    <name type="synonym">Dictyostelium fasciculatum</name>
    <dbReference type="NCBI Taxonomy" id="261658"/>
    <lineage>
        <taxon>Eukaryota</taxon>
        <taxon>Amoebozoa</taxon>
        <taxon>Evosea</taxon>
        <taxon>Eumycetozoa</taxon>
        <taxon>Dictyostelia</taxon>
        <taxon>Acytosteliales</taxon>
        <taxon>Cavenderiaceae</taxon>
        <taxon>Cavenderia</taxon>
    </lineage>
</organism>
<dbReference type="EC" id="1.14.13.9" evidence="9"/>
<dbReference type="SUPFAM" id="SSF51905">
    <property type="entry name" value="FAD/NAD(P)-binding domain"/>
    <property type="match status" value="1"/>
</dbReference>
<evidence type="ECO:0000313" key="12">
    <source>
        <dbReference type="Proteomes" id="UP000007797"/>
    </source>
</evidence>
<protein>
    <recommendedName>
        <fullName evidence="9">Kynurenine 3-monooxygenase</fullName>
        <ecNumber evidence="9">1.14.13.9</ecNumber>
    </recommendedName>
    <alternativeName>
        <fullName evidence="9">Kynurenine 3-hydroxylase</fullName>
    </alternativeName>
</protein>
<dbReference type="GO" id="GO:0071949">
    <property type="term" value="F:FAD binding"/>
    <property type="evidence" value="ECO:0007669"/>
    <property type="project" value="InterPro"/>
</dbReference>
<comment type="function">
    <text evidence="9">Catalyzes the hydroxylation of L-kynurenine (L-Kyn) to form 3-hydroxy-L-kynurenine (L-3OHKyn). Required for synthesis of quinolinic acid.</text>
</comment>
<evidence type="ECO:0000256" key="8">
    <source>
        <dbReference type="ARBA" id="ARBA00047818"/>
    </source>
</evidence>
<keyword evidence="4 9" id="KW-0274">FAD</keyword>
<evidence type="ECO:0000313" key="11">
    <source>
        <dbReference type="EMBL" id="EGG18809.1"/>
    </source>
</evidence>
<comment type="pathway">
    <text evidence="9">Cofactor biosynthesis; NAD(+) biosynthesis; quinolinate from L-kynurenine: step 1/3.</text>
</comment>
<evidence type="ECO:0000259" key="10">
    <source>
        <dbReference type="Pfam" id="PF01494"/>
    </source>
</evidence>